<sequence length="138" mass="15473">MFGYPKVVYKVWVPERDDEDEEDGEDGEEGEILEEDGRYLWEEWDASIAAFGRYVEGCRDWDRFMEESESALRACNGTGTGKVEAREETEDRTAGEGRSDAVDLEDCSAAEGKVEDDVVNKDQADRGVEKDSGDQASK</sequence>
<feature type="compositionally biased region" description="Basic and acidic residues" evidence="1">
    <location>
        <begin position="112"/>
        <end position="138"/>
    </location>
</feature>
<accession>A0A2P7YW29</accession>
<protein>
    <submittedName>
        <fullName evidence="2">Uncharacterized protein</fullName>
    </submittedName>
</protein>
<keyword evidence="3" id="KW-1185">Reference proteome</keyword>
<comment type="caution">
    <text evidence="2">The sequence shown here is derived from an EMBL/GenBank/DDBJ whole genome shotgun (WGS) entry which is preliminary data.</text>
</comment>
<organism evidence="2 3">
    <name type="scientific">Elsinoe australis</name>
    <dbReference type="NCBI Taxonomy" id="40998"/>
    <lineage>
        <taxon>Eukaryota</taxon>
        <taxon>Fungi</taxon>
        <taxon>Dikarya</taxon>
        <taxon>Ascomycota</taxon>
        <taxon>Pezizomycotina</taxon>
        <taxon>Dothideomycetes</taxon>
        <taxon>Dothideomycetidae</taxon>
        <taxon>Myriangiales</taxon>
        <taxon>Elsinoaceae</taxon>
        <taxon>Elsinoe</taxon>
    </lineage>
</organism>
<dbReference type="AlphaFoldDB" id="A0A2P7YW29"/>
<reference evidence="2 3" key="1">
    <citation type="submission" date="2017-05" db="EMBL/GenBank/DDBJ databases">
        <title>Draft genome sequence of Elsinoe australis.</title>
        <authorList>
            <person name="Cheng Q."/>
        </authorList>
    </citation>
    <scope>NUCLEOTIDE SEQUENCE [LARGE SCALE GENOMIC DNA]</scope>
    <source>
        <strain evidence="2 3">NL1</strain>
    </source>
</reference>
<evidence type="ECO:0000313" key="2">
    <source>
        <dbReference type="EMBL" id="PSK40169.1"/>
    </source>
</evidence>
<evidence type="ECO:0000256" key="1">
    <source>
        <dbReference type="SAM" id="MobiDB-lite"/>
    </source>
</evidence>
<dbReference type="EMBL" id="NHZQ01000363">
    <property type="protein sequence ID" value="PSK40169.1"/>
    <property type="molecule type" value="Genomic_DNA"/>
</dbReference>
<evidence type="ECO:0000313" key="3">
    <source>
        <dbReference type="Proteomes" id="UP000243723"/>
    </source>
</evidence>
<gene>
    <name evidence="2" type="ORF">B9Z65_8109</name>
</gene>
<name>A0A2P7YW29_9PEZI</name>
<feature type="compositionally biased region" description="Basic and acidic residues" evidence="1">
    <location>
        <begin position="83"/>
        <end position="101"/>
    </location>
</feature>
<feature type="region of interest" description="Disordered" evidence="1">
    <location>
        <begin position="76"/>
        <end position="138"/>
    </location>
</feature>
<proteinExistence type="predicted"/>
<dbReference type="Proteomes" id="UP000243723">
    <property type="component" value="Unassembled WGS sequence"/>
</dbReference>